<dbReference type="EMBL" id="JAUHHC010000003">
    <property type="protein sequence ID" value="MDN3920951.1"/>
    <property type="molecule type" value="Genomic_DNA"/>
</dbReference>
<feature type="transmembrane region" description="Helical" evidence="1">
    <location>
        <begin position="101"/>
        <end position="124"/>
    </location>
</feature>
<evidence type="ECO:0000313" key="2">
    <source>
        <dbReference type="EMBL" id="MDN3920951.1"/>
    </source>
</evidence>
<keyword evidence="1" id="KW-0812">Transmembrane</keyword>
<feature type="transmembrane region" description="Helical" evidence="1">
    <location>
        <begin position="326"/>
        <end position="342"/>
    </location>
</feature>
<accession>A0ABT8DRK1</accession>
<feature type="transmembrane region" description="Helical" evidence="1">
    <location>
        <begin position="136"/>
        <end position="152"/>
    </location>
</feature>
<feature type="transmembrane region" description="Helical" evidence="1">
    <location>
        <begin position="196"/>
        <end position="219"/>
    </location>
</feature>
<feature type="transmembrane region" description="Helical" evidence="1">
    <location>
        <begin position="380"/>
        <end position="398"/>
    </location>
</feature>
<evidence type="ECO:0008006" key="4">
    <source>
        <dbReference type="Google" id="ProtNLM"/>
    </source>
</evidence>
<organism evidence="2 3">
    <name type="scientific">Roseateles violae</name>
    <dbReference type="NCBI Taxonomy" id="3058042"/>
    <lineage>
        <taxon>Bacteria</taxon>
        <taxon>Pseudomonadati</taxon>
        <taxon>Pseudomonadota</taxon>
        <taxon>Betaproteobacteria</taxon>
        <taxon>Burkholderiales</taxon>
        <taxon>Sphaerotilaceae</taxon>
        <taxon>Roseateles</taxon>
    </lineage>
</organism>
<sequence>MPVGLPSRNVPARRPGYAITPLLMCIAMLPSLLMYVGATTSLSIGTLLAACIAFAMQQSHRRLERFPLRSFTRYLLISCAALSVHLLLARALGAVDFARAFGSMIMLAIGSAGAVSVAILLTGTSDTQIRAGTRKSLFALGVVATLGILKWLQPDTQTWGKSAFPFTEPSHLALFAAPILIFTCVISKPSTRICCLGAALLITALLQNVTLVAICIVTAVLCLRIWHLALVACIVVPAVLGADLTYYLDRLDFSGDSQNLSNLVYFQGWQLLVESLEATRGFGRGFQQLGVFGTNAPAAELLFFLMQDYLNLLDGGFTLSKLVSEFGIFGMALLGFYVRYALQAAALLRRVAFGLARPPIVLALAASSIVGYAFELLLRGSGYFTPTTLLLAASLIIWHRHHRRVRAIPLTGPAKGSGPAVPH</sequence>
<keyword evidence="1" id="KW-1133">Transmembrane helix</keyword>
<feature type="transmembrane region" description="Helical" evidence="1">
    <location>
        <begin position="32"/>
        <end position="54"/>
    </location>
</feature>
<evidence type="ECO:0000313" key="3">
    <source>
        <dbReference type="Proteomes" id="UP001228044"/>
    </source>
</evidence>
<keyword evidence="3" id="KW-1185">Reference proteome</keyword>
<name>A0ABT8DRK1_9BURK</name>
<feature type="transmembrane region" description="Helical" evidence="1">
    <location>
        <begin position="289"/>
        <end position="306"/>
    </location>
</feature>
<gene>
    <name evidence="2" type="ORF">QWJ38_11730</name>
</gene>
<reference evidence="2 3" key="1">
    <citation type="submission" date="2023-06" db="EMBL/GenBank/DDBJ databases">
        <title>Pelomonas sp. PFR6 16S ribosomal RNA gene Genome sequencing and assembly.</title>
        <authorList>
            <person name="Woo H."/>
        </authorList>
    </citation>
    <scope>NUCLEOTIDE SEQUENCE [LARGE SCALE GENOMIC DNA]</scope>
    <source>
        <strain evidence="2 3">PFR6</strain>
    </source>
</reference>
<feature type="transmembrane region" description="Helical" evidence="1">
    <location>
        <begin position="225"/>
        <end position="248"/>
    </location>
</feature>
<evidence type="ECO:0000256" key="1">
    <source>
        <dbReference type="SAM" id="Phobius"/>
    </source>
</evidence>
<proteinExistence type="predicted"/>
<feature type="transmembrane region" description="Helical" evidence="1">
    <location>
        <begin position="74"/>
        <end position="95"/>
    </location>
</feature>
<keyword evidence="1" id="KW-0472">Membrane</keyword>
<protein>
    <recommendedName>
        <fullName evidence="4">O-antigen ligase</fullName>
    </recommendedName>
</protein>
<feature type="transmembrane region" description="Helical" evidence="1">
    <location>
        <begin position="354"/>
        <end position="374"/>
    </location>
</feature>
<dbReference type="RefSeq" id="WP_290359268.1">
    <property type="nucleotide sequence ID" value="NZ_JAUHHC010000003.1"/>
</dbReference>
<feature type="transmembrane region" description="Helical" evidence="1">
    <location>
        <begin position="172"/>
        <end position="189"/>
    </location>
</feature>
<dbReference type="Proteomes" id="UP001228044">
    <property type="component" value="Unassembled WGS sequence"/>
</dbReference>
<comment type="caution">
    <text evidence="2">The sequence shown here is derived from an EMBL/GenBank/DDBJ whole genome shotgun (WGS) entry which is preliminary data.</text>
</comment>